<feature type="transmembrane region" description="Helical" evidence="1">
    <location>
        <begin position="229"/>
        <end position="247"/>
    </location>
</feature>
<dbReference type="Proteomes" id="UP000193234">
    <property type="component" value="Unassembled WGS sequence"/>
</dbReference>
<name>A0A1X1KLA2_STRMT</name>
<evidence type="ECO:0000313" key="2">
    <source>
        <dbReference type="EMBL" id="ORP00196.1"/>
    </source>
</evidence>
<accession>A0A1X1KLA2</accession>
<evidence type="ECO:0000313" key="3">
    <source>
        <dbReference type="Proteomes" id="UP000193234"/>
    </source>
</evidence>
<keyword evidence="1" id="KW-1133">Transmembrane helix</keyword>
<proteinExistence type="predicted"/>
<comment type="caution">
    <text evidence="2">The sequence shown here is derived from an EMBL/GenBank/DDBJ whole genome shotgun (WGS) entry which is preliminary data.</text>
</comment>
<feature type="transmembrane region" description="Helical" evidence="1">
    <location>
        <begin position="56"/>
        <end position="81"/>
    </location>
</feature>
<evidence type="ECO:0000256" key="1">
    <source>
        <dbReference type="SAM" id="Phobius"/>
    </source>
</evidence>
<keyword evidence="1" id="KW-0812">Transmembrane</keyword>
<feature type="transmembrane region" description="Helical" evidence="1">
    <location>
        <begin position="146"/>
        <end position="168"/>
    </location>
</feature>
<dbReference type="AlphaFoldDB" id="A0A1X1KLA2"/>
<sequence>MLKEIRRRKYFFITEKGYKTDLKKRRELGAAVYYLTNIGFMVILVVISVLNSLNLVAFKGLIAIVAIGAMIIALAGIIIAAKNYLTGLYYYLIPLAMLLFTLDYVKSFSDIKSIVVYIILVFIAYSVFAILLPLHSLRKITNMTWLFGVLTTLLVPLLLEYFFQYYIINEINGQISNESITLETLMKLNLSTEVISFFKENPDAIELIKRFREMYISFEIHSLTSELSVIRFLLLTAYSLGTIIITSKIKLGKSKAKDLYNNIKSSPEVQYSELRDCIFYGGEEYENRIMDNEILRSKIISEEEKCDKNQDSKWWEIWSAKFIETFSLIFKKMI</sequence>
<organism evidence="2 3">
    <name type="scientific">Streptococcus mitis</name>
    <dbReference type="NCBI Taxonomy" id="28037"/>
    <lineage>
        <taxon>Bacteria</taxon>
        <taxon>Bacillati</taxon>
        <taxon>Bacillota</taxon>
        <taxon>Bacilli</taxon>
        <taxon>Lactobacillales</taxon>
        <taxon>Streptococcaceae</taxon>
        <taxon>Streptococcus</taxon>
        <taxon>Streptococcus mitis group</taxon>
    </lineage>
</organism>
<feature type="transmembrane region" description="Helical" evidence="1">
    <location>
        <begin position="88"/>
        <end position="108"/>
    </location>
</feature>
<feature type="transmembrane region" description="Helical" evidence="1">
    <location>
        <begin position="114"/>
        <end position="134"/>
    </location>
</feature>
<protein>
    <submittedName>
        <fullName evidence="2">Uncharacterized protein</fullName>
    </submittedName>
</protein>
<reference evidence="2 3" key="1">
    <citation type="journal article" date="2016" name="Eur. J. Clin. Microbiol. Infect. Dis.">
        <title>Whole genome sequencing as a tool for phylogenetic analysis of clinical strains of Mitis group streptococci.</title>
        <authorList>
            <person name="Rasmussen L.H."/>
            <person name="Dargis R."/>
            <person name="Hojholt K."/>
            <person name="Christensen J.J."/>
            <person name="Skovgaard O."/>
            <person name="Justesen U.S."/>
            <person name="Rosenvinge F.S."/>
            <person name="Moser C."/>
            <person name="Lukjancenko O."/>
            <person name="Rasmussen S."/>
            <person name="Nielsen X.C."/>
        </authorList>
    </citation>
    <scope>NUCLEOTIDE SEQUENCE [LARGE SCALE GENOMIC DNA]</scope>
    <source>
        <strain evidence="2 3">RH_12363_08</strain>
    </source>
</reference>
<feature type="transmembrane region" description="Helical" evidence="1">
    <location>
        <begin position="31"/>
        <end position="50"/>
    </location>
</feature>
<dbReference type="EMBL" id="NCVJ01000018">
    <property type="protein sequence ID" value="ORP00196.1"/>
    <property type="molecule type" value="Genomic_DNA"/>
</dbReference>
<gene>
    <name evidence="2" type="ORF">B7696_03255</name>
</gene>
<keyword evidence="1" id="KW-0472">Membrane</keyword>